<dbReference type="Proteomes" id="UP001152320">
    <property type="component" value="Chromosome 11"/>
</dbReference>
<dbReference type="CDD" id="cd19941">
    <property type="entry name" value="TIL"/>
    <property type="match status" value="1"/>
</dbReference>
<comment type="caution">
    <text evidence="5">The sequence shown here is derived from an EMBL/GenBank/DDBJ whole genome shotgun (WGS) entry which is preliminary data.</text>
</comment>
<dbReference type="SUPFAM" id="SSF56496">
    <property type="entry name" value="Fibrinogen C-terminal domain-like"/>
    <property type="match status" value="2"/>
</dbReference>
<evidence type="ECO:0000256" key="2">
    <source>
        <dbReference type="SAM" id="SignalP"/>
    </source>
</evidence>
<dbReference type="SMART" id="SM00186">
    <property type="entry name" value="FBG"/>
    <property type="match status" value="2"/>
</dbReference>
<keyword evidence="1" id="KW-0245">EGF-like domain</keyword>
<reference evidence="5" key="1">
    <citation type="submission" date="2021-10" db="EMBL/GenBank/DDBJ databases">
        <title>Tropical sea cucumber genome reveals ecological adaptation and Cuvierian tubules defense mechanism.</title>
        <authorList>
            <person name="Chen T."/>
        </authorList>
    </citation>
    <scope>NUCLEOTIDE SEQUENCE</scope>
    <source>
        <strain evidence="5">Nanhai2018</strain>
        <tissue evidence="5">Muscle</tissue>
    </source>
</reference>
<dbReference type="InterPro" id="IPR036084">
    <property type="entry name" value="Ser_inhib-like_sf"/>
</dbReference>
<dbReference type="InterPro" id="IPR050373">
    <property type="entry name" value="Fibrinogen_C-term_domain"/>
</dbReference>
<gene>
    <name evidence="5" type="ORF">HOLleu_23194</name>
</gene>
<feature type="domain" description="Fibrinogen C-terminal" evidence="4">
    <location>
        <begin position="40"/>
        <end position="178"/>
    </location>
</feature>
<dbReference type="PROSITE" id="PS50026">
    <property type="entry name" value="EGF_3"/>
    <property type="match status" value="1"/>
</dbReference>
<dbReference type="AlphaFoldDB" id="A0A9Q1BUY8"/>
<feature type="signal peptide" evidence="2">
    <location>
        <begin position="1"/>
        <end position="16"/>
    </location>
</feature>
<sequence>MERWLLLVSVVVLVCAMIPVWFSSATKASTGKQDPMMFFPQVSEYSKDCRSVQEQRSSAYHKSGVYVIKPDGYQEPFEVYCNNEFNSGGWTIIQRRTNFQFLFNRPWQDYRDGFGFLSGDFWLGNDKISYITNQAVYELRIDMVLTNGSSFSIKYDAFRITDEFSQFALVHVGTFEGSSEPVITRCPPNMTYKNCSCQPTCGDPSGIQQCIVNCDEIEACVCLDGLLRLGDECVSPSQCGCFIPETNSVITEGGTFFNADCSEQCTCTNDYLTCYSGYQCNNNAACREKDGVRQCYCNDGYEGDGETCDVLYRDCYDVYVAGHTEDGVYTIAPRGWPGSAFRVFCDMTTSGGGWTVFQRHGDGETDFYRNWRSYKYGFGSLKRNFWLGNEQIYYLLNQKSYKLRIDIVNSKGVSLFDEYATFRLGDEDTKYRIVEQGAYTGTAGDGMHYTRGYKFSTFDQDNDECDIHNCAEKHRGAWWYIGLTQCSRCHTGSCTTFKYGSGSCHTLCTISNPNGEYRGGVGQNVFWVYNCYLRLSEMKIRPAS</sequence>
<dbReference type="GO" id="GO:0005615">
    <property type="term" value="C:extracellular space"/>
    <property type="evidence" value="ECO:0007669"/>
    <property type="project" value="TreeGrafter"/>
</dbReference>
<dbReference type="PROSITE" id="PS51406">
    <property type="entry name" value="FIBRINOGEN_C_2"/>
    <property type="match status" value="2"/>
</dbReference>
<keyword evidence="6" id="KW-1185">Reference proteome</keyword>
<accession>A0A9Q1BUY8</accession>
<name>A0A9Q1BUY8_HOLLE</name>
<dbReference type="SUPFAM" id="SSF57567">
    <property type="entry name" value="Serine protease inhibitors"/>
    <property type="match status" value="1"/>
</dbReference>
<dbReference type="PROSITE" id="PS01186">
    <property type="entry name" value="EGF_2"/>
    <property type="match status" value="1"/>
</dbReference>
<evidence type="ECO:0000259" key="4">
    <source>
        <dbReference type="PROSITE" id="PS51406"/>
    </source>
</evidence>
<dbReference type="InterPro" id="IPR000742">
    <property type="entry name" value="EGF"/>
</dbReference>
<evidence type="ECO:0000259" key="3">
    <source>
        <dbReference type="PROSITE" id="PS50026"/>
    </source>
</evidence>
<keyword evidence="2" id="KW-0732">Signal</keyword>
<dbReference type="Gene3D" id="2.10.25.10">
    <property type="entry name" value="Laminin"/>
    <property type="match status" value="1"/>
</dbReference>
<protein>
    <submittedName>
        <fullName evidence="5">Fibrinogen C domain-containing protein 1-A</fullName>
    </submittedName>
</protein>
<organism evidence="5 6">
    <name type="scientific">Holothuria leucospilota</name>
    <name type="common">Black long sea cucumber</name>
    <name type="synonym">Mertensiothuria leucospilota</name>
    <dbReference type="NCBI Taxonomy" id="206669"/>
    <lineage>
        <taxon>Eukaryota</taxon>
        <taxon>Metazoa</taxon>
        <taxon>Echinodermata</taxon>
        <taxon>Eleutherozoa</taxon>
        <taxon>Echinozoa</taxon>
        <taxon>Holothuroidea</taxon>
        <taxon>Aspidochirotacea</taxon>
        <taxon>Aspidochirotida</taxon>
        <taxon>Holothuriidae</taxon>
        <taxon>Holothuria</taxon>
    </lineage>
</organism>
<dbReference type="Gene3D" id="3.90.215.10">
    <property type="entry name" value="Gamma Fibrinogen, chain A, domain 1"/>
    <property type="match status" value="2"/>
</dbReference>
<proteinExistence type="predicted"/>
<dbReference type="PANTHER" id="PTHR19143">
    <property type="entry name" value="FIBRINOGEN/TENASCIN/ANGIOPOEITIN"/>
    <property type="match status" value="1"/>
</dbReference>
<dbReference type="Pfam" id="PF00147">
    <property type="entry name" value="Fibrinogen_C"/>
    <property type="match status" value="2"/>
</dbReference>
<dbReference type="InterPro" id="IPR002181">
    <property type="entry name" value="Fibrinogen_a/b/g_C_dom"/>
</dbReference>
<comment type="caution">
    <text evidence="1">Lacks conserved residue(s) required for the propagation of feature annotation.</text>
</comment>
<evidence type="ECO:0000256" key="1">
    <source>
        <dbReference type="PROSITE-ProRule" id="PRU00076"/>
    </source>
</evidence>
<dbReference type="InterPro" id="IPR014716">
    <property type="entry name" value="Fibrinogen_a/b/g_C_1"/>
</dbReference>
<dbReference type="InterPro" id="IPR036056">
    <property type="entry name" value="Fibrinogen-like_C"/>
</dbReference>
<feature type="domain" description="Fibrinogen C-terminal" evidence="4">
    <location>
        <begin position="306"/>
        <end position="544"/>
    </location>
</feature>
<evidence type="ECO:0000313" key="5">
    <source>
        <dbReference type="EMBL" id="KAJ8033064.1"/>
    </source>
</evidence>
<evidence type="ECO:0000313" key="6">
    <source>
        <dbReference type="Proteomes" id="UP001152320"/>
    </source>
</evidence>
<dbReference type="NCBIfam" id="NF040941">
    <property type="entry name" value="GGGWT_bact"/>
    <property type="match status" value="2"/>
</dbReference>
<dbReference type="InterPro" id="IPR025615">
    <property type="entry name" value="TILa_dom"/>
</dbReference>
<dbReference type="EMBL" id="JAIZAY010000011">
    <property type="protein sequence ID" value="KAJ8033064.1"/>
    <property type="molecule type" value="Genomic_DNA"/>
</dbReference>
<dbReference type="CDD" id="cd00087">
    <property type="entry name" value="FReD"/>
    <property type="match status" value="1"/>
</dbReference>
<feature type="domain" description="EGF-like" evidence="3">
    <location>
        <begin position="270"/>
        <end position="309"/>
    </location>
</feature>
<feature type="chain" id="PRO_5040362862" evidence="2">
    <location>
        <begin position="17"/>
        <end position="544"/>
    </location>
</feature>
<dbReference type="Pfam" id="PF12714">
    <property type="entry name" value="TILa"/>
    <property type="match status" value="1"/>
</dbReference>